<keyword evidence="2" id="KW-1185">Reference proteome</keyword>
<comment type="caution">
    <text evidence="1">The sequence shown here is derived from an EMBL/GenBank/DDBJ whole genome shotgun (WGS) entry which is preliminary data.</text>
</comment>
<protein>
    <recommendedName>
        <fullName evidence="3">GGDEF domain-containing protein</fullName>
    </recommendedName>
</protein>
<organism evidence="1 2">
    <name type="scientific">Parvularcula lutaonensis</name>
    <dbReference type="NCBI Taxonomy" id="491923"/>
    <lineage>
        <taxon>Bacteria</taxon>
        <taxon>Pseudomonadati</taxon>
        <taxon>Pseudomonadota</taxon>
        <taxon>Alphaproteobacteria</taxon>
        <taxon>Parvularculales</taxon>
        <taxon>Parvularculaceae</taxon>
        <taxon>Parvularcula</taxon>
    </lineage>
</organism>
<name>A0ABV7MDY1_9PROT</name>
<evidence type="ECO:0000313" key="2">
    <source>
        <dbReference type="Proteomes" id="UP001595607"/>
    </source>
</evidence>
<accession>A0ABV7MDY1</accession>
<evidence type="ECO:0000313" key="1">
    <source>
        <dbReference type="EMBL" id="MFC3302854.1"/>
    </source>
</evidence>
<evidence type="ECO:0008006" key="3">
    <source>
        <dbReference type="Google" id="ProtNLM"/>
    </source>
</evidence>
<dbReference type="RefSeq" id="WP_189571782.1">
    <property type="nucleotide sequence ID" value="NZ_BMXU01000001.1"/>
</dbReference>
<gene>
    <name evidence="1" type="ORF">ACFONP_08925</name>
</gene>
<dbReference type="Proteomes" id="UP001595607">
    <property type="component" value="Unassembled WGS sequence"/>
</dbReference>
<dbReference type="EMBL" id="JBHRVA010000002">
    <property type="protein sequence ID" value="MFC3302854.1"/>
    <property type="molecule type" value="Genomic_DNA"/>
</dbReference>
<reference evidence="2" key="1">
    <citation type="journal article" date="2019" name="Int. J. Syst. Evol. Microbiol.">
        <title>The Global Catalogue of Microorganisms (GCM) 10K type strain sequencing project: providing services to taxonomists for standard genome sequencing and annotation.</title>
        <authorList>
            <consortium name="The Broad Institute Genomics Platform"/>
            <consortium name="The Broad Institute Genome Sequencing Center for Infectious Disease"/>
            <person name="Wu L."/>
            <person name="Ma J."/>
        </authorList>
    </citation>
    <scope>NUCLEOTIDE SEQUENCE [LARGE SCALE GENOMIC DNA]</scope>
    <source>
        <strain evidence="2">KCTC 22245</strain>
    </source>
</reference>
<sequence length="416" mass="44516">MMSDHDHRGSVTVRLLGAAQAWRDRLITEGFAVPTGGTRRVALADLRGVSDLSAAIADASALAGVEPLVAVIGLDDRLPPEPPIGVMLVRNAEGCESGIFRALRKAAASRIAAQTASTRYRALASSGHCFPNVKPEGLDTPIALLADPHPEVLHLLTATARRDLIAPLTSSQTLRLLEAQHAGGLLIHLAGGKEHRLPVLKLIRRQSDLKGLPVAVMAPEWSPEDAGPWISAGVDLLLTPDEVEHGLAFLRSAGNRFVAERTVSRALAASSMSDDGEASPIYGSVLFERLALEHLAQGDDLAFGAIRLTPDEHGTEHDLSEAGVYMAMAMSPLDFAMRVRDDLFIVAMPYADRFHAGRTMRTLKTLVEDLKFGTEPEPVLISARTAFLESTDESPAEAVARLVSVLDREPTSLALA</sequence>
<proteinExistence type="predicted"/>